<dbReference type="OMA" id="CWWSIWG"/>
<gene>
    <name evidence="1" type="ORF">MCYG_00029</name>
</gene>
<dbReference type="AlphaFoldDB" id="C5FBF7"/>
<proteinExistence type="predicted"/>
<dbReference type="RefSeq" id="XP_002849925.1">
    <property type="nucleotide sequence ID" value="XM_002849879.1"/>
</dbReference>
<dbReference type="HOGENOM" id="CLU_049351_1_1_1"/>
<dbReference type="Pfam" id="PF10294">
    <property type="entry name" value="Methyltransf_16"/>
    <property type="match status" value="1"/>
</dbReference>
<dbReference type="EMBL" id="DS995701">
    <property type="protein sequence ID" value="EEQ27141.1"/>
    <property type="molecule type" value="Genomic_DNA"/>
</dbReference>
<dbReference type="InterPro" id="IPR019410">
    <property type="entry name" value="Methyltransf_16"/>
</dbReference>
<dbReference type="eggNOG" id="KOG2793">
    <property type="taxonomic scope" value="Eukaryota"/>
</dbReference>
<dbReference type="PANTHER" id="PTHR14614">
    <property type="entry name" value="HEPATOCELLULAR CARCINOMA-ASSOCIATED ANTIGEN"/>
    <property type="match status" value="1"/>
</dbReference>
<organism evidence="1 2">
    <name type="scientific">Arthroderma otae (strain ATCC MYA-4605 / CBS 113480)</name>
    <name type="common">Microsporum canis</name>
    <dbReference type="NCBI Taxonomy" id="554155"/>
    <lineage>
        <taxon>Eukaryota</taxon>
        <taxon>Fungi</taxon>
        <taxon>Dikarya</taxon>
        <taxon>Ascomycota</taxon>
        <taxon>Pezizomycotina</taxon>
        <taxon>Eurotiomycetes</taxon>
        <taxon>Eurotiomycetidae</taxon>
        <taxon>Onygenales</taxon>
        <taxon>Arthrodermataceae</taxon>
        <taxon>Microsporum</taxon>
    </lineage>
</organism>
<name>C5FBF7_ARTOC</name>
<dbReference type="InterPro" id="IPR029063">
    <property type="entry name" value="SAM-dependent_MTases_sf"/>
</dbReference>
<keyword evidence="2" id="KW-1185">Reference proteome</keyword>
<dbReference type="Gene3D" id="3.40.50.150">
    <property type="entry name" value="Vaccinia Virus protein VP39"/>
    <property type="match status" value="1"/>
</dbReference>
<reference evidence="2" key="1">
    <citation type="journal article" date="2012" name="MBio">
        <title>Comparative genome analysis of Trichophyton rubrum and related dermatophytes reveals candidate genes involved in infection.</title>
        <authorList>
            <person name="Martinez D.A."/>
            <person name="Oliver B.G."/>
            <person name="Graeser Y."/>
            <person name="Goldberg J.M."/>
            <person name="Li W."/>
            <person name="Martinez-Rossi N.M."/>
            <person name="Monod M."/>
            <person name="Shelest E."/>
            <person name="Barton R.C."/>
            <person name="Birch E."/>
            <person name="Brakhage A.A."/>
            <person name="Chen Z."/>
            <person name="Gurr S.J."/>
            <person name="Heiman D."/>
            <person name="Heitman J."/>
            <person name="Kosti I."/>
            <person name="Rossi A."/>
            <person name="Saif S."/>
            <person name="Samalova M."/>
            <person name="Saunders C.W."/>
            <person name="Shea T."/>
            <person name="Summerbell R.C."/>
            <person name="Xu J."/>
            <person name="Young S."/>
            <person name="Zeng Q."/>
            <person name="Birren B.W."/>
            <person name="Cuomo C.A."/>
            <person name="White T.C."/>
        </authorList>
    </citation>
    <scope>NUCLEOTIDE SEQUENCE [LARGE SCALE GENOMIC DNA]</scope>
    <source>
        <strain evidence="2">ATCC MYA-4605 / CBS 113480</strain>
    </source>
</reference>
<dbReference type="PANTHER" id="PTHR14614:SF156">
    <property type="entry name" value="PROTEIN-LYSINE N-METHYLTRANSFERASE EFM2"/>
    <property type="match status" value="1"/>
</dbReference>
<protein>
    <submittedName>
        <fullName evidence="1">Rapid response to glucose protein 1</fullName>
    </submittedName>
</protein>
<sequence>MRDPDSHPTHVLDLPQLHTKPPASDILQALDLLKIRPHAFTEETSGQRAVQLQAGGICRYLTSVVGSSLSWIDSDSSRESIWDAASARLCERAGRNAMPSMSREFTIPLNTVSEFLITLHEPSLTSDNLGNKTWVSSYLLSKRLHTLHSSALVPSSGDQNIPLRSLELGAGTGLVGISFAAIWGAATTVHLTDLPPIVPNLTHNVSLNNDLISETGSSITTGVLDWSLQFGISLHSADKYDVVLVADPLYSPDHPRWLAQAIEVHLSSKYRSRLILELPLREVYLPQVYELKKRLHNLGLRVLEEGEEIGYDDWATKDGLPVGVRCWWSVWAWEPHMGEHVGQR</sequence>
<dbReference type="SUPFAM" id="SSF53335">
    <property type="entry name" value="S-adenosyl-L-methionine-dependent methyltransferases"/>
    <property type="match status" value="1"/>
</dbReference>
<dbReference type="STRING" id="554155.C5FBF7"/>
<evidence type="ECO:0000313" key="2">
    <source>
        <dbReference type="Proteomes" id="UP000002035"/>
    </source>
</evidence>
<dbReference type="GO" id="GO:0005829">
    <property type="term" value="C:cytosol"/>
    <property type="evidence" value="ECO:0007669"/>
    <property type="project" value="TreeGrafter"/>
</dbReference>
<accession>C5FBF7</accession>
<evidence type="ECO:0000313" key="1">
    <source>
        <dbReference type="EMBL" id="EEQ27141.1"/>
    </source>
</evidence>
<dbReference type="GO" id="GO:0008757">
    <property type="term" value="F:S-adenosylmethionine-dependent methyltransferase activity"/>
    <property type="evidence" value="ECO:0007669"/>
    <property type="project" value="UniProtKB-ARBA"/>
</dbReference>
<dbReference type="Proteomes" id="UP000002035">
    <property type="component" value="Unassembled WGS sequence"/>
</dbReference>
<dbReference type="OrthoDB" id="433955at2759"/>
<dbReference type="GeneID" id="9223297"/>
<dbReference type="VEuPathDB" id="FungiDB:MCYG_00029"/>